<accession>A0A0B2UZH7</accession>
<comment type="caution">
    <text evidence="7">The sequence shown here is derived from an EMBL/GenBank/DDBJ whole genome shotgun (WGS) entry which is preliminary data.</text>
</comment>
<evidence type="ECO:0000256" key="4">
    <source>
        <dbReference type="ARBA" id="ARBA00023054"/>
    </source>
</evidence>
<dbReference type="Proteomes" id="UP000031036">
    <property type="component" value="Unassembled WGS sequence"/>
</dbReference>
<comment type="similarity">
    <text evidence="2">Belongs to the CCDC85 family.</text>
</comment>
<dbReference type="OrthoDB" id="10056395at2759"/>
<dbReference type="STRING" id="6265.A0A0B2UZH7"/>
<feature type="region of interest" description="Disordered" evidence="6">
    <location>
        <begin position="228"/>
        <end position="265"/>
    </location>
</feature>
<feature type="coiled-coil region" evidence="5">
    <location>
        <begin position="70"/>
        <end position="129"/>
    </location>
</feature>
<evidence type="ECO:0000256" key="3">
    <source>
        <dbReference type="ARBA" id="ARBA00022949"/>
    </source>
</evidence>
<dbReference type="Pfam" id="PF10226">
    <property type="entry name" value="CCDC85"/>
    <property type="match status" value="1"/>
</dbReference>
<feature type="coiled-coil region" evidence="5">
    <location>
        <begin position="155"/>
        <end position="189"/>
    </location>
</feature>
<evidence type="ECO:0000256" key="2">
    <source>
        <dbReference type="ARBA" id="ARBA00009052"/>
    </source>
</evidence>
<keyword evidence="8" id="KW-1185">Reference proteome</keyword>
<dbReference type="PANTHER" id="PTHR13546">
    <property type="entry name" value="RE60986P"/>
    <property type="match status" value="1"/>
</dbReference>
<comment type="subcellular location">
    <subcellularLocation>
        <location evidence="1">Cell junction</location>
        <location evidence="1">Adherens junction</location>
    </subcellularLocation>
</comment>
<keyword evidence="3" id="KW-0965">Cell junction</keyword>
<organism evidence="7 8">
    <name type="scientific">Toxocara canis</name>
    <name type="common">Canine roundworm</name>
    <dbReference type="NCBI Taxonomy" id="6265"/>
    <lineage>
        <taxon>Eukaryota</taxon>
        <taxon>Metazoa</taxon>
        <taxon>Ecdysozoa</taxon>
        <taxon>Nematoda</taxon>
        <taxon>Chromadorea</taxon>
        <taxon>Rhabditida</taxon>
        <taxon>Spirurina</taxon>
        <taxon>Ascaridomorpha</taxon>
        <taxon>Ascaridoidea</taxon>
        <taxon>Toxocaridae</taxon>
        <taxon>Toxocara</taxon>
    </lineage>
</organism>
<gene>
    <name evidence="7" type="primary">Ccdc85a</name>
    <name evidence="7" type="ORF">Tcan_10993</name>
</gene>
<name>A0A0B2UZH7_TOXCA</name>
<dbReference type="InterPro" id="IPR019359">
    <property type="entry name" value="CCDC85"/>
</dbReference>
<evidence type="ECO:0000256" key="6">
    <source>
        <dbReference type="SAM" id="MobiDB-lite"/>
    </source>
</evidence>
<dbReference type="PANTHER" id="PTHR13546:SF15">
    <property type="entry name" value="CCDC85"/>
    <property type="match status" value="1"/>
</dbReference>
<sequence>MGEAKIDTTTASAQRRLAFESASISNSAIQTIKLPSCFPLPYAKMATSRLDRQQSHPLLSYGCASSVAALEGLKRRVQMMEVENRRLMSSQGQLVADTNKRVEMHMSEIKALKDELKSAQRSNKELRDLCCFLDDDRQKIRQLSNEWQKFGRYTSEVMKQEVRAYQKKLQELEQRQRMLVDENDELKRLCLYLDEQRQTLICEREALYANITKDRGNVAITAANGSVKCDSSGCGSSAGSPRGSEDESDLTTKSAAPQASVTTYDQKQERALQMITQQMQTSMCEARISDTEHSSGTGISRHEHILDYMRSLENRIRQLELCNQSSAESFWRSNGNILSEFEDRTVVERNELNCASSNSMQSIDLDEVTFEGSASCSKLLTRPAVDKDGMFESTSTITSSGTTFCSSETDESAERAVFVMGDERDTVASALEVRTLGPIDEEREDDLSMSARWVDRPDDASRPMNGPQILADERSLCSSDMGDPVKKLMEPEIADESFVEMPPAIAPLSDSVSRLSLCTPDTPLEGLVASRPSAEVRISSPIHGDGSAIPITIEHDSSYDHALSGFDRGNSTVRDSLAEAVEVLRVHELTARKNMRGLSAHETAIVQHMCQDSVSRLSLCTPDTPLEGLVASRPSAEVRISSPIHGDGSAIPITIEHDSSYDHALSGFDRGNSTVRDSLAEAVEVLRVHELTARKNMRGLSAHETAIVQHMCQVAWNSLDRKSHLLNNTDNQQRSIKSNMTAV</sequence>
<dbReference type="GO" id="GO:0005912">
    <property type="term" value="C:adherens junction"/>
    <property type="evidence" value="ECO:0007669"/>
    <property type="project" value="UniProtKB-SubCell"/>
</dbReference>
<proteinExistence type="inferred from homology"/>
<evidence type="ECO:0000313" key="7">
    <source>
        <dbReference type="EMBL" id="KHN76456.1"/>
    </source>
</evidence>
<protein>
    <submittedName>
        <fullName evidence="7">Coiled-coil domain-containing protein 85A</fullName>
    </submittedName>
</protein>
<evidence type="ECO:0000256" key="5">
    <source>
        <dbReference type="SAM" id="Coils"/>
    </source>
</evidence>
<keyword evidence="4 5" id="KW-0175">Coiled coil</keyword>
<reference evidence="7 8" key="1">
    <citation type="submission" date="2014-11" db="EMBL/GenBank/DDBJ databases">
        <title>Genetic blueprint of the zoonotic pathogen Toxocara canis.</title>
        <authorList>
            <person name="Zhu X.-Q."/>
            <person name="Korhonen P.K."/>
            <person name="Cai H."/>
            <person name="Young N.D."/>
            <person name="Nejsum P."/>
            <person name="von Samson-Himmelstjerna G."/>
            <person name="Boag P.R."/>
            <person name="Tan P."/>
            <person name="Li Q."/>
            <person name="Min J."/>
            <person name="Yang Y."/>
            <person name="Wang X."/>
            <person name="Fang X."/>
            <person name="Hall R.S."/>
            <person name="Hofmann A."/>
            <person name="Sternberg P.W."/>
            <person name="Jex A.R."/>
            <person name="Gasser R.B."/>
        </authorList>
    </citation>
    <scope>NUCLEOTIDE SEQUENCE [LARGE SCALE GENOMIC DNA]</scope>
    <source>
        <strain evidence="7">PN_DK_2014</strain>
    </source>
</reference>
<evidence type="ECO:0000256" key="1">
    <source>
        <dbReference type="ARBA" id="ARBA00004536"/>
    </source>
</evidence>
<evidence type="ECO:0000313" key="8">
    <source>
        <dbReference type="Proteomes" id="UP000031036"/>
    </source>
</evidence>
<feature type="compositionally biased region" description="Low complexity" evidence="6">
    <location>
        <begin position="231"/>
        <end position="242"/>
    </location>
</feature>
<dbReference type="AlphaFoldDB" id="A0A0B2UZH7"/>
<dbReference type="EMBL" id="JPKZ01002490">
    <property type="protein sequence ID" value="KHN76456.1"/>
    <property type="molecule type" value="Genomic_DNA"/>
</dbReference>
<feature type="compositionally biased region" description="Polar residues" evidence="6">
    <location>
        <begin position="251"/>
        <end position="265"/>
    </location>
</feature>